<evidence type="ECO:0000313" key="10">
    <source>
        <dbReference type="EMBL" id="MEF2155658.1"/>
    </source>
</evidence>
<keyword evidence="2" id="KW-1003">Cell membrane</keyword>
<keyword evidence="4 7" id="KW-1133">Transmembrane helix</keyword>
<dbReference type="InterPro" id="IPR050250">
    <property type="entry name" value="Macrolide_Exporter_MacB"/>
</dbReference>
<feature type="transmembrane region" description="Helical" evidence="7">
    <location>
        <begin position="337"/>
        <end position="358"/>
    </location>
</feature>
<evidence type="ECO:0000259" key="8">
    <source>
        <dbReference type="Pfam" id="PF02687"/>
    </source>
</evidence>
<dbReference type="InterPro" id="IPR003838">
    <property type="entry name" value="ABC3_permease_C"/>
</dbReference>
<evidence type="ECO:0000256" key="3">
    <source>
        <dbReference type="ARBA" id="ARBA00022692"/>
    </source>
</evidence>
<comment type="subcellular location">
    <subcellularLocation>
        <location evidence="1">Cell membrane</location>
        <topology evidence="1">Multi-pass membrane protein</topology>
    </subcellularLocation>
</comment>
<feature type="transmembrane region" description="Helical" evidence="7">
    <location>
        <begin position="370"/>
        <end position="392"/>
    </location>
</feature>
<feature type="domain" description="MacB-like periplasmic core" evidence="9">
    <location>
        <begin position="56"/>
        <end position="250"/>
    </location>
</feature>
<sequence length="406" mass="43951">MTAIRPLLSSLTRHKGAVAVIVMEIALTCAILCNAFDLISRRVRDIQTVSGIDEAHIARILTSPLGPESERWARTNADLDVIRSVPGVADVTILNQLPLTSNSSNSSFSTTPQGATISAGITMADPGVFSTLGLKIVQGRAFANDEYIKVSEATDDTRFTKAVITKAMADKLFPGQNAVGKALYMGEDTPIQIIGVVERLVRPGKGWAASEAKEYTVIAPFRTPIDFFGQYVIRTKEGFKPATVLSAVDAALTRANPNRISSGSETFAQMREDYFASDRSMAWLLSIVSVILLCVTAFGIVGIASFWVQQRTKRIGIRRALGATRTDIVRYFQTENFLIVSGGIVLGLILAFGLNQLLMAKYEMPRLPWIYLPMGAVALWIIGQLAVLAPALRAANVAPTTATRTV</sequence>
<dbReference type="RefSeq" id="WP_331703694.1">
    <property type="nucleotide sequence ID" value="NZ_JAZHBO010000002.1"/>
</dbReference>
<evidence type="ECO:0000256" key="5">
    <source>
        <dbReference type="ARBA" id="ARBA00023136"/>
    </source>
</evidence>
<reference evidence="10 11" key="1">
    <citation type="submission" date="2024-01" db="EMBL/GenBank/DDBJ databases">
        <title>Novel species of the genus Luteimonas isolated from rivers.</title>
        <authorList>
            <person name="Lu H."/>
        </authorList>
    </citation>
    <scope>NUCLEOTIDE SEQUENCE [LARGE SCALE GENOMIC DNA]</scope>
    <source>
        <strain evidence="10 11">FXH3W</strain>
    </source>
</reference>
<dbReference type="PANTHER" id="PTHR30572:SF4">
    <property type="entry name" value="ABC TRANSPORTER PERMEASE YTRF"/>
    <property type="match status" value="1"/>
</dbReference>
<dbReference type="Proteomes" id="UP001356170">
    <property type="component" value="Unassembled WGS sequence"/>
</dbReference>
<evidence type="ECO:0000256" key="4">
    <source>
        <dbReference type="ARBA" id="ARBA00022989"/>
    </source>
</evidence>
<dbReference type="Pfam" id="PF02687">
    <property type="entry name" value="FtsX"/>
    <property type="match status" value="1"/>
</dbReference>
<dbReference type="Pfam" id="PF12704">
    <property type="entry name" value="MacB_PCD"/>
    <property type="match status" value="1"/>
</dbReference>
<evidence type="ECO:0000256" key="1">
    <source>
        <dbReference type="ARBA" id="ARBA00004651"/>
    </source>
</evidence>
<dbReference type="InterPro" id="IPR025857">
    <property type="entry name" value="MacB_PCD"/>
</dbReference>
<protein>
    <submittedName>
        <fullName evidence="10">FtsX-like permease family protein</fullName>
    </submittedName>
</protein>
<comment type="caution">
    <text evidence="10">The sequence shown here is derived from an EMBL/GenBank/DDBJ whole genome shotgun (WGS) entry which is preliminary data.</text>
</comment>
<name>A0ABU7V0C2_9GAMM</name>
<dbReference type="PANTHER" id="PTHR30572">
    <property type="entry name" value="MEMBRANE COMPONENT OF TRANSPORTER-RELATED"/>
    <property type="match status" value="1"/>
</dbReference>
<evidence type="ECO:0000256" key="7">
    <source>
        <dbReference type="SAM" id="Phobius"/>
    </source>
</evidence>
<keyword evidence="5 7" id="KW-0472">Membrane</keyword>
<evidence type="ECO:0000256" key="6">
    <source>
        <dbReference type="ARBA" id="ARBA00038076"/>
    </source>
</evidence>
<evidence type="ECO:0000313" key="11">
    <source>
        <dbReference type="Proteomes" id="UP001356170"/>
    </source>
</evidence>
<organism evidence="10 11">
    <name type="scientific">Aquilutibacter rugosus</name>
    <dbReference type="NCBI Taxonomy" id="3115820"/>
    <lineage>
        <taxon>Bacteria</taxon>
        <taxon>Pseudomonadati</taxon>
        <taxon>Pseudomonadota</taxon>
        <taxon>Gammaproteobacteria</taxon>
        <taxon>Lysobacterales</taxon>
        <taxon>Lysobacteraceae</taxon>
        <taxon>Aquilutibacter</taxon>
    </lineage>
</organism>
<keyword evidence="3 7" id="KW-0812">Transmembrane</keyword>
<dbReference type="EMBL" id="JAZHBO010000002">
    <property type="protein sequence ID" value="MEF2155658.1"/>
    <property type="molecule type" value="Genomic_DNA"/>
</dbReference>
<proteinExistence type="inferred from homology"/>
<evidence type="ECO:0000259" key="9">
    <source>
        <dbReference type="Pfam" id="PF12704"/>
    </source>
</evidence>
<feature type="domain" description="ABC3 transporter permease C-terminal" evidence="8">
    <location>
        <begin position="287"/>
        <end position="397"/>
    </location>
</feature>
<keyword evidence="11" id="KW-1185">Reference proteome</keyword>
<comment type="similarity">
    <text evidence="6">Belongs to the ABC-4 integral membrane protein family.</text>
</comment>
<feature type="transmembrane region" description="Helical" evidence="7">
    <location>
        <begin position="281"/>
        <end position="308"/>
    </location>
</feature>
<accession>A0ABU7V0C2</accession>
<gene>
    <name evidence="10" type="ORF">V3390_05345</name>
</gene>
<evidence type="ECO:0000256" key="2">
    <source>
        <dbReference type="ARBA" id="ARBA00022475"/>
    </source>
</evidence>